<evidence type="ECO:0000256" key="4">
    <source>
        <dbReference type="ARBA" id="ARBA00022695"/>
    </source>
</evidence>
<comment type="similarity">
    <text evidence="9">Belongs to the MntA antitoxin family.</text>
</comment>
<keyword evidence="7" id="KW-0067">ATP-binding</keyword>
<accession>X1G1W9</accession>
<dbReference type="GO" id="GO:0016779">
    <property type="term" value="F:nucleotidyltransferase activity"/>
    <property type="evidence" value="ECO:0007669"/>
    <property type="project" value="UniProtKB-KW"/>
</dbReference>
<evidence type="ECO:0000256" key="9">
    <source>
        <dbReference type="ARBA" id="ARBA00038276"/>
    </source>
</evidence>
<dbReference type="GO" id="GO:0046872">
    <property type="term" value="F:metal ion binding"/>
    <property type="evidence" value="ECO:0007669"/>
    <property type="project" value="UniProtKB-KW"/>
</dbReference>
<keyword evidence="2" id="KW-1277">Toxin-antitoxin system</keyword>
<keyword evidence="3" id="KW-0808">Transferase</keyword>
<dbReference type="PANTHER" id="PTHR33571:SF14">
    <property type="entry name" value="PROTEIN ADENYLYLTRANSFERASE MJ0435-RELATED"/>
    <property type="match status" value="1"/>
</dbReference>
<evidence type="ECO:0000256" key="5">
    <source>
        <dbReference type="ARBA" id="ARBA00022723"/>
    </source>
</evidence>
<dbReference type="InterPro" id="IPR052038">
    <property type="entry name" value="Type-VII_TA_antitoxin"/>
</dbReference>
<proteinExistence type="inferred from homology"/>
<reference evidence="11" key="1">
    <citation type="journal article" date="2014" name="Front. Microbiol.">
        <title>High frequency of phylogenetically diverse reductive dehalogenase-homologous genes in deep subseafloor sedimentary metagenomes.</title>
        <authorList>
            <person name="Kawai M."/>
            <person name="Futagami T."/>
            <person name="Toyoda A."/>
            <person name="Takaki Y."/>
            <person name="Nishi S."/>
            <person name="Hori S."/>
            <person name="Arai W."/>
            <person name="Tsubouchi T."/>
            <person name="Morono Y."/>
            <person name="Uchiyama I."/>
            <person name="Ito T."/>
            <person name="Fujiyama A."/>
            <person name="Inagaki F."/>
            <person name="Takami H."/>
        </authorList>
    </citation>
    <scope>NUCLEOTIDE SEQUENCE</scope>
    <source>
        <strain evidence="11">Expedition CK06-06</strain>
    </source>
</reference>
<evidence type="ECO:0000256" key="8">
    <source>
        <dbReference type="ARBA" id="ARBA00022842"/>
    </source>
</evidence>
<name>X1G1W9_9ZZZZ</name>
<organism evidence="11">
    <name type="scientific">marine sediment metagenome</name>
    <dbReference type="NCBI Taxonomy" id="412755"/>
    <lineage>
        <taxon>unclassified sequences</taxon>
        <taxon>metagenomes</taxon>
        <taxon>ecological metagenomes</taxon>
    </lineage>
</organism>
<evidence type="ECO:0000256" key="6">
    <source>
        <dbReference type="ARBA" id="ARBA00022741"/>
    </source>
</evidence>
<keyword evidence="5" id="KW-0479">Metal-binding</keyword>
<dbReference type="GO" id="GO:0005524">
    <property type="term" value="F:ATP binding"/>
    <property type="evidence" value="ECO:0007669"/>
    <property type="project" value="UniProtKB-KW"/>
</dbReference>
<dbReference type="SUPFAM" id="SSF81301">
    <property type="entry name" value="Nucleotidyltransferase"/>
    <property type="match status" value="1"/>
</dbReference>
<evidence type="ECO:0000313" key="11">
    <source>
        <dbReference type="EMBL" id="GAH51901.1"/>
    </source>
</evidence>
<evidence type="ECO:0000256" key="3">
    <source>
        <dbReference type="ARBA" id="ARBA00022679"/>
    </source>
</evidence>
<keyword evidence="6" id="KW-0547">Nucleotide-binding</keyword>
<comment type="caution">
    <text evidence="11">The sequence shown here is derived from an EMBL/GenBank/DDBJ whole genome shotgun (WGS) entry which is preliminary data.</text>
</comment>
<evidence type="ECO:0000256" key="1">
    <source>
        <dbReference type="ARBA" id="ARBA00001946"/>
    </source>
</evidence>
<evidence type="ECO:0000256" key="2">
    <source>
        <dbReference type="ARBA" id="ARBA00022649"/>
    </source>
</evidence>
<evidence type="ECO:0000256" key="7">
    <source>
        <dbReference type="ARBA" id="ARBA00022840"/>
    </source>
</evidence>
<protein>
    <recommendedName>
        <fullName evidence="10">Polymerase nucleotidyl transferase domain-containing protein</fullName>
    </recommendedName>
</protein>
<feature type="domain" description="Polymerase nucleotidyl transferase" evidence="10">
    <location>
        <begin position="15"/>
        <end position="95"/>
    </location>
</feature>
<keyword evidence="8" id="KW-0460">Magnesium</keyword>
<dbReference type="Pfam" id="PF01909">
    <property type="entry name" value="NTP_transf_2"/>
    <property type="match status" value="1"/>
</dbReference>
<gene>
    <name evidence="11" type="ORF">S03H2_33942</name>
</gene>
<sequence length="97" mass="11194">MDKQIVLKQLTVRMEEIRQRFSVRRLSVFGSVVRGEASEGSDVDVLVVFDRKATFDLFMDLKFYLEELLGTGVDLVTDKALRPQIRRTIEKEMVDVA</sequence>
<dbReference type="PANTHER" id="PTHR33571">
    <property type="entry name" value="SSL8005 PROTEIN"/>
    <property type="match status" value="1"/>
</dbReference>
<dbReference type="InterPro" id="IPR043519">
    <property type="entry name" value="NT_sf"/>
</dbReference>
<dbReference type="InterPro" id="IPR002934">
    <property type="entry name" value="Polymerase_NTP_transf_dom"/>
</dbReference>
<keyword evidence="4" id="KW-0548">Nucleotidyltransferase</keyword>
<evidence type="ECO:0000259" key="10">
    <source>
        <dbReference type="Pfam" id="PF01909"/>
    </source>
</evidence>
<dbReference type="AlphaFoldDB" id="X1G1W9"/>
<comment type="cofactor">
    <cofactor evidence="1">
        <name>Mg(2+)</name>
        <dbReference type="ChEBI" id="CHEBI:18420"/>
    </cofactor>
</comment>
<dbReference type="EMBL" id="BARU01020691">
    <property type="protein sequence ID" value="GAH51901.1"/>
    <property type="molecule type" value="Genomic_DNA"/>
</dbReference>
<dbReference type="Gene3D" id="3.30.460.10">
    <property type="entry name" value="Beta Polymerase, domain 2"/>
    <property type="match status" value="1"/>
</dbReference>
<dbReference type="CDD" id="cd05403">
    <property type="entry name" value="NT_KNTase_like"/>
    <property type="match status" value="1"/>
</dbReference>